<dbReference type="GO" id="GO:0008017">
    <property type="term" value="F:microtubule binding"/>
    <property type="evidence" value="ECO:0007669"/>
    <property type="project" value="InterPro"/>
</dbReference>
<protein>
    <submittedName>
        <fullName evidence="3">Pf2 arrest specific protein 8 11</fullName>
    </submittedName>
</protein>
<dbReference type="EMBL" id="MIGC01002484">
    <property type="protein sequence ID" value="PHJ20985.1"/>
    <property type="molecule type" value="Genomic_DNA"/>
</dbReference>
<dbReference type="InterPro" id="IPR039308">
    <property type="entry name" value="GAS8"/>
</dbReference>
<dbReference type="AlphaFoldDB" id="A0A2C6KYE5"/>
<comment type="caution">
    <text evidence="3">The sequence shown here is derived from an EMBL/GenBank/DDBJ whole genome shotgun (WGS) entry which is preliminary data.</text>
</comment>
<keyword evidence="1" id="KW-0175">Coiled coil</keyword>
<accession>A0A2C6KYE5</accession>
<evidence type="ECO:0000256" key="1">
    <source>
        <dbReference type="SAM" id="Coils"/>
    </source>
</evidence>
<dbReference type="OrthoDB" id="767661at2759"/>
<keyword evidence="4" id="KW-1185">Reference proteome</keyword>
<dbReference type="GeneID" id="94428552"/>
<organism evidence="3 4">
    <name type="scientific">Cystoisospora suis</name>
    <dbReference type="NCBI Taxonomy" id="483139"/>
    <lineage>
        <taxon>Eukaryota</taxon>
        <taxon>Sar</taxon>
        <taxon>Alveolata</taxon>
        <taxon>Apicomplexa</taxon>
        <taxon>Conoidasida</taxon>
        <taxon>Coccidia</taxon>
        <taxon>Eucoccidiorida</taxon>
        <taxon>Eimeriorina</taxon>
        <taxon>Sarcocystidae</taxon>
        <taxon>Cystoisospora</taxon>
    </lineage>
</organism>
<proteinExistence type="predicted"/>
<evidence type="ECO:0000313" key="4">
    <source>
        <dbReference type="Proteomes" id="UP000221165"/>
    </source>
</evidence>
<evidence type="ECO:0000313" key="3">
    <source>
        <dbReference type="EMBL" id="PHJ20985.1"/>
    </source>
</evidence>
<dbReference type="PANTHER" id="PTHR31543:SF1">
    <property type="entry name" value="HECT DOMAIN-CONTAINING PROTEIN"/>
    <property type="match status" value="1"/>
</dbReference>
<dbReference type="GO" id="GO:0048870">
    <property type="term" value="P:cell motility"/>
    <property type="evidence" value="ECO:0007669"/>
    <property type="project" value="InterPro"/>
</dbReference>
<sequence>MAPKKKTGGASSTGAKPAVEERSPEEQEEEAKRNLMDELKTLQAECESEEKLYSEIVSEKEQLSHLWVLDQNTAEDRHDLLRKKKDEVQDEMESFSMELKLCKLRIKQLLGEQSEEAMQLKIDAEAALKLREDVHREKEQAKWYEGREQVAMAKEMQTAHEQFLQQLKLRQDEKVLELRRQFERSARDLHQKWKLRTENLRDDMQKRRKQLIAKIEEEKNEHVVMVQSQNTKAAQAIKRYYGDITSSNLELIKRLKTMVLEKKIKALQEAEEVATAQVEELQTRRHIKDEDLDSLSKNVPNFLSAKNELAEELRQDITILKQLHDFVVEKYAECLSASGVAVDDLQFVPIKFT</sequence>
<dbReference type="PANTHER" id="PTHR31543">
    <property type="entry name" value="DYNEIN REGULATORY COMPLEX SUBUNIT 4"/>
    <property type="match status" value="1"/>
</dbReference>
<evidence type="ECO:0000256" key="2">
    <source>
        <dbReference type="SAM" id="MobiDB-lite"/>
    </source>
</evidence>
<feature type="compositionally biased region" description="Basic and acidic residues" evidence="2">
    <location>
        <begin position="18"/>
        <end position="32"/>
    </location>
</feature>
<dbReference type="Proteomes" id="UP000221165">
    <property type="component" value="Unassembled WGS sequence"/>
</dbReference>
<feature type="coiled-coil region" evidence="1">
    <location>
        <begin position="264"/>
        <end position="323"/>
    </location>
</feature>
<dbReference type="RefSeq" id="XP_067922670.1">
    <property type="nucleotide sequence ID" value="XM_068065341.1"/>
</dbReference>
<name>A0A2C6KYE5_9APIC</name>
<dbReference type="GO" id="GO:0031267">
    <property type="term" value="F:small GTPase binding"/>
    <property type="evidence" value="ECO:0007669"/>
    <property type="project" value="InterPro"/>
</dbReference>
<dbReference type="GO" id="GO:0005874">
    <property type="term" value="C:microtubule"/>
    <property type="evidence" value="ECO:0007669"/>
    <property type="project" value="TreeGrafter"/>
</dbReference>
<gene>
    <name evidence="3" type="ORF">CSUI_005162</name>
</gene>
<reference evidence="3 4" key="1">
    <citation type="journal article" date="2017" name="Int. J. Parasitol.">
        <title>The genome of the protozoan parasite Cystoisospora suis and a reverse vaccinology approach to identify vaccine candidates.</title>
        <authorList>
            <person name="Palmieri N."/>
            <person name="Shrestha A."/>
            <person name="Ruttkowski B."/>
            <person name="Beck T."/>
            <person name="Vogl C."/>
            <person name="Tomley F."/>
            <person name="Blake D.P."/>
            <person name="Joachim A."/>
        </authorList>
    </citation>
    <scope>NUCLEOTIDE SEQUENCE [LARGE SCALE GENOMIC DNA]</scope>
    <source>
        <strain evidence="3 4">Wien I</strain>
    </source>
</reference>
<feature type="region of interest" description="Disordered" evidence="2">
    <location>
        <begin position="1"/>
        <end position="32"/>
    </location>
</feature>
<dbReference type="GO" id="GO:0005794">
    <property type="term" value="C:Golgi apparatus"/>
    <property type="evidence" value="ECO:0007669"/>
    <property type="project" value="TreeGrafter"/>
</dbReference>
<dbReference type="VEuPathDB" id="ToxoDB:CSUI_005162"/>